<protein>
    <submittedName>
        <fullName evidence="2">Kinase-like domain-containing protein</fullName>
    </submittedName>
</protein>
<comment type="caution">
    <text evidence="2">The sequence shown here is derived from an EMBL/GenBank/DDBJ whole genome shotgun (WGS) entry which is preliminary data.</text>
</comment>
<dbReference type="EMBL" id="BLAL01000182">
    <property type="protein sequence ID" value="GES88730.1"/>
    <property type="molecule type" value="Genomic_DNA"/>
</dbReference>
<organism evidence="2 3">
    <name type="scientific">Rhizophagus clarus</name>
    <dbReference type="NCBI Taxonomy" id="94130"/>
    <lineage>
        <taxon>Eukaryota</taxon>
        <taxon>Fungi</taxon>
        <taxon>Fungi incertae sedis</taxon>
        <taxon>Mucoromycota</taxon>
        <taxon>Glomeromycotina</taxon>
        <taxon>Glomeromycetes</taxon>
        <taxon>Glomerales</taxon>
        <taxon>Glomeraceae</taxon>
        <taxon>Rhizophagus</taxon>
    </lineage>
</organism>
<keyword evidence="2" id="KW-0808">Transferase</keyword>
<keyword evidence="2" id="KW-0418">Kinase</keyword>
<accession>A0A8H3QPZ1</accession>
<sequence length="93" mass="10243">MESGFSKVYHIIEASKVCFSFGLSIISTNTINVLCLSFVTKTQLGKTVLKEGKKIAFPFTITKSTKKYASGKFSEAPDKDASEKEVQDNLDLI</sequence>
<proteinExistence type="predicted"/>
<name>A0A8H3QPZ1_9GLOM</name>
<evidence type="ECO:0000313" key="3">
    <source>
        <dbReference type="Proteomes" id="UP000615446"/>
    </source>
</evidence>
<dbReference type="Proteomes" id="UP000615446">
    <property type="component" value="Unassembled WGS sequence"/>
</dbReference>
<dbReference type="AlphaFoldDB" id="A0A8H3QPZ1"/>
<dbReference type="GO" id="GO:0016301">
    <property type="term" value="F:kinase activity"/>
    <property type="evidence" value="ECO:0007669"/>
    <property type="project" value="UniProtKB-KW"/>
</dbReference>
<reference evidence="2" key="1">
    <citation type="submission" date="2019-10" db="EMBL/GenBank/DDBJ databases">
        <title>Conservation and host-specific expression of non-tandemly repeated heterogenous ribosome RNA gene in arbuscular mycorrhizal fungi.</title>
        <authorList>
            <person name="Maeda T."/>
            <person name="Kobayashi Y."/>
            <person name="Nakagawa T."/>
            <person name="Ezawa T."/>
            <person name="Yamaguchi K."/>
            <person name="Bino T."/>
            <person name="Nishimoto Y."/>
            <person name="Shigenobu S."/>
            <person name="Kawaguchi M."/>
        </authorList>
    </citation>
    <scope>NUCLEOTIDE SEQUENCE</scope>
    <source>
        <strain evidence="2">HR1</strain>
    </source>
</reference>
<gene>
    <name evidence="2" type="ORF">RCL2_001566000</name>
</gene>
<evidence type="ECO:0000256" key="1">
    <source>
        <dbReference type="SAM" id="MobiDB-lite"/>
    </source>
</evidence>
<evidence type="ECO:0000313" key="2">
    <source>
        <dbReference type="EMBL" id="GES88730.1"/>
    </source>
</evidence>
<feature type="region of interest" description="Disordered" evidence="1">
    <location>
        <begin position="71"/>
        <end position="93"/>
    </location>
</feature>
<feature type="compositionally biased region" description="Basic and acidic residues" evidence="1">
    <location>
        <begin position="75"/>
        <end position="87"/>
    </location>
</feature>